<keyword evidence="6" id="KW-0902">Two-component regulatory system</keyword>
<dbReference type="PRINTS" id="PR00344">
    <property type="entry name" value="BCTRLSENSOR"/>
</dbReference>
<dbReference type="PATRIC" id="fig|1341181.4.peg.2312"/>
<dbReference type="InterPro" id="IPR004358">
    <property type="entry name" value="Sig_transdc_His_kin-like_C"/>
</dbReference>
<dbReference type="PANTHER" id="PTHR43711">
    <property type="entry name" value="TWO-COMPONENT HISTIDINE KINASE"/>
    <property type="match status" value="1"/>
</dbReference>
<dbReference type="PANTHER" id="PTHR43711:SF26">
    <property type="entry name" value="SENSOR HISTIDINE KINASE RCSC"/>
    <property type="match status" value="1"/>
</dbReference>
<dbReference type="SUPFAM" id="SSF47384">
    <property type="entry name" value="Homodimeric domain of signal transducing histidine kinase"/>
    <property type="match status" value="1"/>
</dbReference>
<gene>
    <name evidence="9" type="ORF">FLJC2902T_23510</name>
</gene>
<dbReference type="OrthoDB" id="9781208at2"/>
<name>V6SRF6_9FLAO</name>
<dbReference type="EMBL" id="AVGG01000017">
    <property type="protein sequence ID" value="ESU27010.1"/>
    <property type="molecule type" value="Genomic_DNA"/>
</dbReference>
<organism evidence="9 10">
    <name type="scientific">Flavobacterium limnosediminis JC2902</name>
    <dbReference type="NCBI Taxonomy" id="1341181"/>
    <lineage>
        <taxon>Bacteria</taxon>
        <taxon>Pseudomonadati</taxon>
        <taxon>Bacteroidota</taxon>
        <taxon>Flavobacteriia</taxon>
        <taxon>Flavobacteriales</taxon>
        <taxon>Flavobacteriaceae</taxon>
        <taxon>Flavobacterium</taxon>
    </lineage>
</organism>
<dbReference type="SMART" id="SM00387">
    <property type="entry name" value="HATPase_c"/>
    <property type="match status" value="1"/>
</dbReference>
<dbReference type="Gene3D" id="1.10.287.130">
    <property type="match status" value="1"/>
</dbReference>
<sequence>MAKNYLIITAIFFILAIISILVIYYSAKLKKLMLSKQETEVQNNNLLNINKELDKFVYSISHDLRSPIISVKGLVEIAQKEDNISQIKEYLNLMHQSLTQQDQFIRDIIDYSRNKRNQVCIESVSLNKLIDEAISQHQHIKEENPITITKNILADEIITDSLRLRIILNNLISNAVKYSDANKPFKHIAIKTHEKDSCYVMEIEDNGVGIKKDHLQKIFDMFFVTDNNMGSGLGLYIVKEAAEYLNGNIAVNSEKNIGTTFTVTLPKPKDFDFSKISTET</sequence>
<comment type="catalytic activity">
    <reaction evidence="1">
        <text>ATP + protein L-histidine = ADP + protein N-phospho-L-histidine.</text>
        <dbReference type="EC" id="2.7.13.3"/>
    </reaction>
</comment>
<dbReference type="CDD" id="cd00082">
    <property type="entry name" value="HisKA"/>
    <property type="match status" value="1"/>
</dbReference>
<dbReference type="PROSITE" id="PS50109">
    <property type="entry name" value="HIS_KIN"/>
    <property type="match status" value="1"/>
</dbReference>
<evidence type="ECO:0000256" key="5">
    <source>
        <dbReference type="ARBA" id="ARBA00022777"/>
    </source>
</evidence>
<evidence type="ECO:0000256" key="2">
    <source>
        <dbReference type="ARBA" id="ARBA00012438"/>
    </source>
</evidence>
<accession>V6SRF6</accession>
<dbReference type="RefSeq" id="WP_023579922.1">
    <property type="nucleotide sequence ID" value="NZ_AVGG01000017.1"/>
</dbReference>
<feature type="domain" description="Histidine kinase" evidence="8">
    <location>
        <begin position="59"/>
        <end position="269"/>
    </location>
</feature>
<dbReference type="InterPro" id="IPR050736">
    <property type="entry name" value="Sensor_HK_Regulatory"/>
</dbReference>
<dbReference type="InterPro" id="IPR005467">
    <property type="entry name" value="His_kinase_dom"/>
</dbReference>
<keyword evidence="4 9" id="KW-0808">Transferase</keyword>
<dbReference type="Pfam" id="PF02518">
    <property type="entry name" value="HATPase_c"/>
    <property type="match status" value="1"/>
</dbReference>
<dbReference type="STRING" id="1341181.FLJC2902T_23510"/>
<dbReference type="InterPro" id="IPR003594">
    <property type="entry name" value="HATPase_dom"/>
</dbReference>
<dbReference type="Proteomes" id="UP000018004">
    <property type="component" value="Unassembled WGS sequence"/>
</dbReference>
<evidence type="ECO:0000259" key="8">
    <source>
        <dbReference type="PROSITE" id="PS50109"/>
    </source>
</evidence>
<evidence type="ECO:0000256" key="7">
    <source>
        <dbReference type="SAM" id="Phobius"/>
    </source>
</evidence>
<keyword evidence="5 9" id="KW-0418">Kinase</keyword>
<evidence type="ECO:0000256" key="4">
    <source>
        <dbReference type="ARBA" id="ARBA00022679"/>
    </source>
</evidence>
<dbReference type="Pfam" id="PF00512">
    <property type="entry name" value="HisKA"/>
    <property type="match status" value="1"/>
</dbReference>
<feature type="transmembrane region" description="Helical" evidence="7">
    <location>
        <begin position="6"/>
        <end position="27"/>
    </location>
</feature>
<keyword evidence="7" id="KW-0812">Transmembrane</keyword>
<keyword evidence="7" id="KW-1133">Transmembrane helix</keyword>
<dbReference type="InterPro" id="IPR003661">
    <property type="entry name" value="HisK_dim/P_dom"/>
</dbReference>
<reference evidence="9 10" key="1">
    <citation type="submission" date="2013-08" db="EMBL/GenBank/DDBJ databases">
        <title>Flavobacterium limnosediminis JC2902 genome sequencing.</title>
        <authorList>
            <person name="Lee K."/>
            <person name="Yi H."/>
            <person name="Park S."/>
            <person name="Chun J."/>
        </authorList>
    </citation>
    <scope>NUCLEOTIDE SEQUENCE [LARGE SCALE GENOMIC DNA]</scope>
    <source>
        <strain evidence="9 10">JC2902</strain>
    </source>
</reference>
<comment type="caution">
    <text evidence="9">The sequence shown here is derived from an EMBL/GenBank/DDBJ whole genome shotgun (WGS) entry which is preliminary data.</text>
</comment>
<keyword evidence="3" id="KW-0597">Phosphoprotein</keyword>
<keyword evidence="10" id="KW-1185">Reference proteome</keyword>
<evidence type="ECO:0000313" key="10">
    <source>
        <dbReference type="Proteomes" id="UP000018004"/>
    </source>
</evidence>
<dbReference type="EC" id="2.7.13.3" evidence="2"/>
<dbReference type="SMART" id="SM00388">
    <property type="entry name" value="HisKA"/>
    <property type="match status" value="1"/>
</dbReference>
<dbReference type="SUPFAM" id="SSF55874">
    <property type="entry name" value="ATPase domain of HSP90 chaperone/DNA topoisomerase II/histidine kinase"/>
    <property type="match status" value="1"/>
</dbReference>
<dbReference type="GO" id="GO:0000155">
    <property type="term" value="F:phosphorelay sensor kinase activity"/>
    <property type="evidence" value="ECO:0007669"/>
    <property type="project" value="InterPro"/>
</dbReference>
<evidence type="ECO:0000256" key="1">
    <source>
        <dbReference type="ARBA" id="ARBA00000085"/>
    </source>
</evidence>
<dbReference type="eggNOG" id="COG4251">
    <property type="taxonomic scope" value="Bacteria"/>
</dbReference>
<dbReference type="Gene3D" id="3.30.565.10">
    <property type="entry name" value="Histidine kinase-like ATPase, C-terminal domain"/>
    <property type="match status" value="1"/>
</dbReference>
<evidence type="ECO:0000313" key="9">
    <source>
        <dbReference type="EMBL" id="ESU27010.1"/>
    </source>
</evidence>
<proteinExistence type="predicted"/>
<protein>
    <recommendedName>
        <fullName evidence="2">histidine kinase</fullName>
        <ecNumber evidence="2">2.7.13.3</ecNumber>
    </recommendedName>
</protein>
<evidence type="ECO:0000256" key="3">
    <source>
        <dbReference type="ARBA" id="ARBA00022553"/>
    </source>
</evidence>
<keyword evidence="7" id="KW-0472">Membrane</keyword>
<evidence type="ECO:0000256" key="6">
    <source>
        <dbReference type="ARBA" id="ARBA00023012"/>
    </source>
</evidence>
<dbReference type="FunFam" id="3.30.565.10:FF:000006">
    <property type="entry name" value="Sensor histidine kinase WalK"/>
    <property type="match status" value="1"/>
</dbReference>
<dbReference type="AlphaFoldDB" id="V6SRF6"/>
<dbReference type="InterPro" id="IPR036890">
    <property type="entry name" value="HATPase_C_sf"/>
</dbReference>
<dbReference type="InterPro" id="IPR036097">
    <property type="entry name" value="HisK_dim/P_sf"/>
</dbReference>